<dbReference type="Pfam" id="PF14060">
    <property type="entry name" value="DUF4252"/>
    <property type="match status" value="1"/>
</dbReference>
<dbReference type="InterPro" id="IPR025348">
    <property type="entry name" value="DUF4252"/>
</dbReference>
<dbReference type="RefSeq" id="WP_104794194.1">
    <property type="nucleotide sequence ID" value="NZ_JASMRQ010000003.1"/>
</dbReference>
<dbReference type="Proteomes" id="UP000238565">
    <property type="component" value="Unassembled WGS sequence"/>
</dbReference>
<protein>
    <submittedName>
        <fullName evidence="2">DUF4252 domain-containing protein</fullName>
    </submittedName>
</protein>
<dbReference type="EMBL" id="PTPZ01000007">
    <property type="protein sequence ID" value="PPZ90941.1"/>
    <property type="molecule type" value="Genomic_DNA"/>
</dbReference>
<accession>A0A2S7I2Y7</accession>
<evidence type="ECO:0000256" key="1">
    <source>
        <dbReference type="SAM" id="SignalP"/>
    </source>
</evidence>
<gene>
    <name evidence="2" type="ORF">C3729_11010</name>
</gene>
<evidence type="ECO:0000313" key="2">
    <source>
        <dbReference type="EMBL" id="PPZ90941.1"/>
    </source>
</evidence>
<sequence>MKNIITFLFLMFLPVFALAQTEKLDAIFEKYQEAEGVTSIKIAKPMFRLLNNINIDDSDMDKIKPLISKMNGLKILIMEKPEKAENPTAAQLAAINEASKVKNEILAAVKNLKYDELMTLNSKDNKIKFLAADTSSNLLNNMLLTISSEDENILMMLDGQISMDDVSNLINDVQKEDKTPKTPEKPKK</sequence>
<keyword evidence="1" id="KW-0732">Signal</keyword>
<dbReference type="AlphaFoldDB" id="A0A2S7I2Y7"/>
<proteinExistence type="predicted"/>
<evidence type="ECO:0000313" key="3">
    <source>
        <dbReference type="Proteomes" id="UP000238565"/>
    </source>
</evidence>
<organism evidence="2 3">
    <name type="scientific">Cloacibacterium normanense</name>
    <dbReference type="NCBI Taxonomy" id="237258"/>
    <lineage>
        <taxon>Bacteria</taxon>
        <taxon>Pseudomonadati</taxon>
        <taxon>Bacteroidota</taxon>
        <taxon>Flavobacteriia</taxon>
        <taxon>Flavobacteriales</taxon>
        <taxon>Weeksellaceae</taxon>
    </lineage>
</organism>
<feature type="chain" id="PRO_5015478215" evidence="1">
    <location>
        <begin position="20"/>
        <end position="188"/>
    </location>
</feature>
<comment type="caution">
    <text evidence="2">The sequence shown here is derived from an EMBL/GenBank/DDBJ whole genome shotgun (WGS) entry which is preliminary data.</text>
</comment>
<reference evidence="2 3" key="1">
    <citation type="submission" date="2018-02" db="EMBL/GenBank/DDBJ databases">
        <title>Draft genome sequence of bacterial isolates from marine environment.</title>
        <authorList>
            <person name="Singh S.K."/>
            <person name="Hill R."/>
            <person name="Major S."/>
            <person name="Cai H."/>
            <person name="Li Y."/>
        </authorList>
    </citation>
    <scope>NUCLEOTIDE SEQUENCE [LARGE SCALE GENOMIC DNA]</scope>
    <source>
        <strain evidence="2 3">IMET F</strain>
    </source>
</reference>
<name>A0A2S7I2Y7_9FLAO</name>
<feature type="signal peptide" evidence="1">
    <location>
        <begin position="1"/>
        <end position="19"/>
    </location>
</feature>